<feature type="domain" description="C3H1-type" evidence="6">
    <location>
        <begin position="155"/>
        <end position="183"/>
    </location>
</feature>
<feature type="region of interest" description="Disordered" evidence="5">
    <location>
        <begin position="1"/>
        <end position="107"/>
    </location>
</feature>
<keyword evidence="1 4" id="KW-0479">Metal-binding</keyword>
<keyword evidence="3 4" id="KW-0862">Zinc</keyword>
<feature type="compositionally biased region" description="Basic and acidic residues" evidence="5">
    <location>
        <begin position="275"/>
        <end position="297"/>
    </location>
</feature>
<dbReference type="Gene3D" id="4.10.1000.10">
    <property type="entry name" value="Zinc finger, CCCH-type"/>
    <property type="match status" value="1"/>
</dbReference>
<dbReference type="Pfam" id="PF00642">
    <property type="entry name" value="zf-CCCH"/>
    <property type="match status" value="1"/>
</dbReference>
<proteinExistence type="predicted"/>
<feature type="compositionally biased region" description="Basic and acidic residues" evidence="5">
    <location>
        <begin position="220"/>
        <end position="231"/>
    </location>
</feature>
<dbReference type="InterPro" id="IPR000571">
    <property type="entry name" value="Znf_CCCH"/>
</dbReference>
<feature type="compositionally biased region" description="Basic and acidic residues" evidence="5">
    <location>
        <begin position="66"/>
        <end position="92"/>
    </location>
</feature>
<evidence type="ECO:0000256" key="3">
    <source>
        <dbReference type="ARBA" id="ARBA00022833"/>
    </source>
</evidence>
<feature type="zinc finger region" description="C3H1-type" evidence="4">
    <location>
        <begin position="155"/>
        <end position="183"/>
    </location>
</feature>
<feature type="compositionally biased region" description="Basic and acidic residues" evidence="5">
    <location>
        <begin position="49"/>
        <end position="58"/>
    </location>
</feature>
<feature type="region of interest" description="Disordered" evidence="5">
    <location>
        <begin position="210"/>
        <end position="240"/>
    </location>
</feature>
<gene>
    <name evidence="7" type="ORF">Cvel_24947</name>
</gene>
<dbReference type="VEuPathDB" id="CryptoDB:Cvel_24947"/>
<feature type="region of interest" description="Disordered" evidence="5">
    <location>
        <begin position="264"/>
        <end position="322"/>
    </location>
</feature>
<organism evidence="7">
    <name type="scientific">Chromera velia CCMP2878</name>
    <dbReference type="NCBI Taxonomy" id="1169474"/>
    <lineage>
        <taxon>Eukaryota</taxon>
        <taxon>Sar</taxon>
        <taxon>Alveolata</taxon>
        <taxon>Colpodellida</taxon>
        <taxon>Chromeraceae</taxon>
        <taxon>Chromera</taxon>
    </lineage>
</organism>
<dbReference type="InterPro" id="IPR036855">
    <property type="entry name" value="Znf_CCCH_sf"/>
</dbReference>
<dbReference type="SMART" id="SM00356">
    <property type="entry name" value="ZnF_C3H1"/>
    <property type="match status" value="1"/>
</dbReference>
<dbReference type="PROSITE" id="PS50103">
    <property type="entry name" value="ZF_C3H1"/>
    <property type="match status" value="1"/>
</dbReference>
<feature type="compositionally biased region" description="Acidic residues" evidence="5">
    <location>
        <begin position="210"/>
        <end position="219"/>
    </location>
</feature>
<dbReference type="SUPFAM" id="SSF90229">
    <property type="entry name" value="CCCH zinc finger"/>
    <property type="match status" value="1"/>
</dbReference>
<evidence type="ECO:0000259" key="6">
    <source>
        <dbReference type="PROSITE" id="PS50103"/>
    </source>
</evidence>
<evidence type="ECO:0000256" key="5">
    <source>
        <dbReference type="SAM" id="MobiDB-lite"/>
    </source>
</evidence>
<sequence length="322" mass="35945">MRSMHQGGPPMNPYHRGSPPHFHHPHARERGGQLPEGPPGFGHGLGGQRDPRDFHCREGLPPSPHFADRDREREGDREKGSPRIPRDRERRQPITQGGIDGPVGWLTPKTLLPDPSRYRTCTTPCTSGVGDHRKCKWRNSCFYAHYLLELQHFETFRTRPCASFVQAGRCEFGSTCVFIHSHEPASLDCQEITKKQAAVCRELCGEPVEEEGGEGEEKEGEQAQRKERQENEVGVFGGARTGSSGLVAGGVFRKARGARIFREKKKVVEEEVEGEKEKESEESGTEEERVSSEEKRKSLGAAEQEDIPVAGGEEETDNKGKK</sequence>
<reference evidence="7" key="1">
    <citation type="submission" date="2014-11" db="EMBL/GenBank/DDBJ databases">
        <authorList>
            <person name="Otto D Thomas"/>
            <person name="Naeem Raeece"/>
        </authorList>
    </citation>
    <scope>NUCLEOTIDE SEQUENCE</scope>
</reference>
<evidence type="ECO:0000256" key="2">
    <source>
        <dbReference type="ARBA" id="ARBA00022771"/>
    </source>
</evidence>
<keyword evidence="2 4" id="KW-0863">Zinc-finger</keyword>
<name>A0A0G4H7G7_9ALVE</name>
<dbReference type="GO" id="GO:0008270">
    <property type="term" value="F:zinc ion binding"/>
    <property type="evidence" value="ECO:0007669"/>
    <property type="project" value="UniProtKB-KW"/>
</dbReference>
<dbReference type="AlphaFoldDB" id="A0A0G4H7G7"/>
<evidence type="ECO:0000256" key="4">
    <source>
        <dbReference type="PROSITE-ProRule" id="PRU00723"/>
    </source>
</evidence>
<protein>
    <recommendedName>
        <fullName evidence="6">C3H1-type domain-containing protein</fullName>
    </recommendedName>
</protein>
<evidence type="ECO:0000313" key="7">
    <source>
        <dbReference type="EMBL" id="CEM39607.1"/>
    </source>
</evidence>
<dbReference type="EMBL" id="CDMZ01001942">
    <property type="protein sequence ID" value="CEM39607.1"/>
    <property type="molecule type" value="Genomic_DNA"/>
</dbReference>
<evidence type="ECO:0000256" key="1">
    <source>
        <dbReference type="ARBA" id="ARBA00022723"/>
    </source>
</evidence>
<accession>A0A0G4H7G7</accession>